<comment type="subunit">
    <text evidence="2 10">Homodimer.</text>
</comment>
<comment type="catalytic activity">
    <reaction evidence="9 10">
        <text>XTP + H2O = XMP + diphosphate + H(+)</text>
        <dbReference type="Rhea" id="RHEA:28610"/>
        <dbReference type="ChEBI" id="CHEBI:15377"/>
        <dbReference type="ChEBI" id="CHEBI:15378"/>
        <dbReference type="ChEBI" id="CHEBI:33019"/>
        <dbReference type="ChEBI" id="CHEBI:57464"/>
        <dbReference type="ChEBI" id="CHEBI:61314"/>
        <dbReference type="EC" id="3.6.1.66"/>
    </reaction>
</comment>
<dbReference type="InterPro" id="IPR002637">
    <property type="entry name" value="RdgB/HAM1"/>
</dbReference>
<dbReference type="NCBIfam" id="TIGR00042">
    <property type="entry name" value="RdgB/HAM1 family non-canonical purine NTP pyrophosphatase"/>
    <property type="match status" value="1"/>
</dbReference>
<dbReference type="Pfam" id="PF01725">
    <property type="entry name" value="Ham1p_like"/>
    <property type="match status" value="1"/>
</dbReference>
<dbReference type="EMBL" id="AQHN01000006">
    <property type="protein sequence ID" value="ENN89486.1"/>
    <property type="molecule type" value="Genomic_DNA"/>
</dbReference>
<keyword evidence="4 10" id="KW-0547">Nucleotide-binding</keyword>
<dbReference type="InterPro" id="IPR029001">
    <property type="entry name" value="ITPase-like_fam"/>
</dbReference>
<dbReference type="CDD" id="cd00515">
    <property type="entry name" value="HAM1"/>
    <property type="match status" value="1"/>
</dbReference>
<dbReference type="HAMAP" id="MF_01405">
    <property type="entry name" value="Non_canon_purine_NTPase"/>
    <property type="match status" value="1"/>
</dbReference>
<dbReference type="GO" id="GO:0009117">
    <property type="term" value="P:nucleotide metabolic process"/>
    <property type="evidence" value="ECO:0007669"/>
    <property type="project" value="UniProtKB-KW"/>
</dbReference>
<evidence type="ECO:0000256" key="4">
    <source>
        <dbReference type="ARBA" id="ARBA00022741"/>
    </source>
</evidence>
<dbReference type="InterPro" id="IPR020922">
    <property type="entry name" value="dITP/XTP_pyrophosphatase"/>
</dbReference>
<keyword evidence="7 10" id="KW-0546">Nucleotide metabolism</keyword>
<feature type="binding site" evidence="10">
    <location>
        <position position="79"/>
    </location>
    <ligand>
        <name>Mg(2+)</name>
        <dbReference type="ChEBI" id="CHEBI:18420"/>
    </ligand>
</feature>
<dbReference type="Gene3D" id="3.90.950.10">
    <property type="match status" value="1"/>
</dbReference>
<evidence type="ECO:0000256" key="1">
    <source>
        <dbReference type="ARBA" id="ARBA00008023"/>
    </source>
</evidence>
<evidence type="ECO:0000313" key="12">
    <source>
        <dbReference type="EMBL" id="ENN89486.1"/>
    </source>
</evidence>
<evidence type="ECO:0000256" key="6">
    <source>
        <dbReference type="ARBA" id="ARBA00022842"/>
    </source>
</evidence>
<dbReference type="GO" id="GO:0017111">
    <property type="term" value="F:ribonucleoside triphosphate phosphatase activity"/>
    <property type="evidence" value="ECO:0007669"/>
    <property type="project" value="InterPro"/>
</dbReference>
<feature type="binding site" evidence="10">
    <location>
        <begin position="204"/>
        <end position="205"/>
    </location>
    <ligand>
        <name>substrate</name>
    </ligand>
</feature>
<comment type="catalytic activity">
    <reaction evidence="10">
        <text>ITP + H2O = IMP + diphosphate + H(+)</text>
        <dbReference type="Rhea" id="RHEA:29399"/>
        <dbReference type="ChEBI" id="CHEBI:15377"/>
        <dbReference type="ChEBI" id="CHEBI:15378"/>
        <dbReference type="ChEBI" id="CHEBI:33019"/>
        <dbReference type="ChEBI" id="CHEBI:58053"/>
        <dbReference type="ChEBI" id="CHEBI:61402"/>
        <dbReference type="EC" id="3.6.1.66"/>
    </reaction>
</comment>
<dbReference type="GO" id="GO:0036220">
    <property type="term" value="F:ITP diphosphatase activity"/>
    <property type="evidence" value="ECO:0007669"/>
    <property type="project" value="UniProtKB-UniRule"/>
</dbReference>
<comment type="caution">
    <text evidence="12">The sequence shown here is derived from an EMBL/GenBank/DDBJ whole genome shotgun (WGS) entry which is preliminary data.</text>
</comment>
<proteinExistence type="inferred from homology"/>
<evidence type="ECO:0000256" key="10">
    <source>
        <dbReference type="HAMAP-Rule" id="MF_01405"/>
    </source>
</evidence>
<dbReference type="PATRIC" id="fig|363754.4.peg.582"/>
<feature type="binding site" evidence="10">
    <location>
        <position position="191"/>
    </location>
    <ligand>
        <name>substrate</name>
    </ligand>
</feature>
<dbReference type="EC" id="3.6.1.66" evidence="10"/>
<protein>
    <recommendedName>
        <fullName evidence="10">dITP/XTP pyrophosphatase</fullName>
        <ecNumber evidence="10">3.6.1.66</ecNumber>
    </recommendedName>
    <alternativeName>
        <fullName evidence="10">Non-canonical purine NTP pyrophosphatase</fullName>
    </alternativeName>
    <alternativeName>
        <fullName evidence="10">Non-standard purine NTP pyrophosphatase</fullName>
    </alternativeName>
    <alternativeName>
        <fullName evidence="10">Nucleoside-triphosphate diphosphatase</fullName>
    </alternativeName>
    <alternativeName>
        <fullName evidence="10">Nucleoside-triphosphate pyrophosphatase</fullName>
        <shortName evidence="10">NTPase</shortName>
    </alternativeName>
</protein>
<dbReference type="PANTHER" id="PTHR11067">
    <property type="entry name" value="INOSINE TRIPHOSPHATE PYROPHOSPHATASE/HAM1 PROTEIN"/>
    <property type="match status" value="1"/>
</dbReference>
<evidence type="ECO:0000256" key="11">
    <source>
        <dbReference type="RuleBase" id="RU003781"/>
    </source>
</evidence>
<dbReference type="GO" id="GO:0046872">
    <property type="term" value="F:metal ion binding"/>
    <property type="evidence" value="ECO:0007669"/>
    <property type="project" value="UniProtKB-KW"/>
</dbReference>
<feature type="binding site" evidence="10">
    <location>
        <begin position="168"/>
        <end position="171"/>
    </location>
    <ligand>
        <name>substrate</name>
    </ligand>
</feature>
<dbReference type="GO" id="GO:0000166">
    <property type="term" value="F:nucleotide binding"/>
    <property type="evidence" value="ECO:0007669"/>
    <property type="project" value="UniProtKB-KW"/>
</dbReference>
<dbReference type="GO" id="GO:0035870">
    <property type="term" value="F:dITP diphosphatase activity"/>
    <property type="evidence" value="ECO:0007669"/>
    <property type="project" value="UniProtKB-UniRule"/>
</dbReference>
<keyword evidence="6 10" id="KW-0460">Magnesium</keyword>
<name>N6V8I0_9HYPH</name>
<dbReference type="GO" id="GO:0036222">
    <property type="term" value="F:XTP diphosphatase activity"/>
    <property type="evidence" value="ECO:0007669"/>
    <property type="project" value="UniProtKB-UniRule"/>
</dbReference>
<feature type="binding site" evidence="10">
    <location>
        <begin position="18"/>
        <end position="23"/>
    </location>
    <ligand>
        <name>substrate</name>
    </ligand>
</feature>
<comment type="catalytic activity">
    <reaction evidence="8 10">
        <text>dITP + H2O = dIMP + diphosphate + H(+)</text>
        <dbReference type="Rhea" id="RHEA:28342"/>
        <dbReference type="ChEBI" id="CHEBI:15377"/>
        <dbReference type="ChEBI" id="CHEBI:15378"/>
        <dbReference type="ChEBI" id="CHEBI:33019"/>
        <dbReference type="ChEBI" id="CHEBI:61194"/>
        <dbReference type="ChEBI" id="CHEBI:61382"/>
        <dbReference type="EC" id="3.6.1.66"/>
    </reaction>
</comment>
<evidence type="ECO:0000256" key="7">
    <source>
        <dbReference type="ARBA" id="ARBA00023080"/>
    </source>
</evidence>
<evidence type="ECO:0000256" key="3">
    <source>
        <dbReference type="ARBA" id="ARBA00022723"/>
    </source>
</evidence>
<dbReference type="SUPFAM" id="SSF52972">
    <property type="entry name" value="ITPase-like"/>
    <property type="match status" value="1"/>
</dbReference>
<dbReference type="STRING" id="363754.RHSP_65732"/>
<evidence type="ECO:0000256" key="2">
    <source>
        <dbReference type="ARBA" id="ARBA00011738"/>
    </source>
</evidence>
<keyword evidence="5 10" id="KW-0378">Hydrolase</keyword>
<dbReference type="AlphaFoldDB" id="N6V8I0"/>
<dbReference type="GO" id="GO:0009146">
    <property type="term" value="P:purine nucleoside triphosphate catabolic process"/>
    <property type="evidence" value="ECO:0007669"/>
    <property type="project" value="UniProtKB-UniRule"/>
</dbReference>
<comment type="function">
    <text evidence="10">Pyrophosphatase that catalyzes the hydrolysis of nucleoside triphosphates to their monophosphate derivatives, with a high preference for the non-canonical purine nucleotides XTP (xanthosine triphosphate), dITP (deoxyinosine triphosphate) and ITP. Seems to function as a house-cleaning enzyme that removes non-canonical purine nucleotides from the nucleotide pool, thus preventing their incorporation into DNA/RNA and avoiding chromosomal lesions.</text>
</comment>
<comment type="similarity">
    <text evidence="1 10 11">Belongs to the HAM1 NTPase family.</text>
</comment>
<accession>N6V8I0</accession>
<dbReference type="PANTHER" id="PTHR11067:SF9">
    <property type="entry name" value="INOSINE TRIPHOSPHATE PYROPHOSPHATASE"/>
    <property type="match status" value="1"/>
</dbReference>
<feature type="active site" description="Proton acceptor" evidence="10">
    <location>
        <position position="79"/>
    </location>
</feature>
<feature type="binding site" evidence="10">
    <location>
        <position position="50"/>
    </location>
    <ligand>
        <name>Mg(2+)</name>
        <dbReference type="ChEBI" id="CHEBI:18420"/>
    </ligand>
</feature>
<dbReference type="FunFam" id="3.90.950.10:FF:000001">
    <property type="entry name" value="dITP/XTP pyrophosphatase"/>
    <property type="match status" value="1"/>
</dbReference>
<feature type="binding site" evidence="10">
    <location>
        <position position="80"/>
    </location>
    <ligand>
        <name>substrate</name>
    </ligand>
</feature>
<evidence type="ECO:0000256" key="8">
    <source>
        <dbReference type="ARBA" id="ARBA00051875"/>
    </source>
</evidence>
<reference evidence="12 13" key="1">
    <citation type="journal article" date="2012" name="BMC Genomics">
        <title>Genomic basis of broad host range and environmental adaptability of Rhizobium tropici CIAT 899 and Rhizobium sp. PRF 81 which are used in inoculants for common bean (Phaseolus vulgaris L.).</title>
        <authorList>
            <person name="Ormeno-Orrillo E."/>
            <person name="Menna P."/>
            <person name="Almeida L.G."/>
            <person name="Ollero F.J."/>
            <person name="Nicolas M.F."/>
            <person name="Pains Rodrigues E."/>
            <person name="Shigueyoshi Nakatani A."/>
            <person name="Silva Batista J.S."/>
            <person name="Oliveira Chueire L.M."/>
            <person name="Souza R.C."/>
            <person name="Ribeiro Vasconcelos A.T."/>
            <person name="Megias M."/>
            <person name="Hungria M."/>
            <person name="Martinez-Romero E."/>
        </authorList>
    </citation>
    <scope>NUCLEOTIDE SEQUENCE [LARGE SCALE GENOMIC DNA]</scope>
    <source>
        <strain evidence="12 13">PRF 81</strain>
    </source>
</reference>
<gene>
    <name evidence="12" type="ORF">RHSP_65732</name>
</gene>
<evidence type="ECO:0000256" key="5">
    <source>
        <dbReference type="ARBA" id="ARBA00022801"/>
    </source>
</evidence>
<dbReference type="GO" id="GO:0005829">
    <property type="term" value="C:cytosol"/>
    <property type="evidence" value="ECO:0007669"/>
    <property type="project" value="TreeGrafter"/>
</dbReference>
<dbReference type="Proteomes" id="UP000012429">
    <property type="component" value="Unassembled WGS sequence"/>
</dbReference>
<evidence type="ECO:0000256" key="9">
    <source>
        <dbReference type="ARBA" id="ARBA00052017"/>
    </source>
</evidence>
<evidence type="ECO:0000313" key="13">
    <source>
        <dbReference type="Proteomes" id="UP000012429"/>
    </source>
</evidence>
<keyword evidence="3 10" id="KW-0479">Metal-binding</keyword>
<keyword evidence="13" id="KW-1185">Reference proteome</keyword>
<comment type="cofactor">
    <cofactor evidence="10">
        <name>Mg(2+)</name>
        <dbReference type="ChEBI" id="CHEBI:18420"/>
    </cofactor>
    <text evidence="10">Binds 1 Mg(2+) ion per subunit.</text>
</comment>
<organism evidence="12 13">
    <name type="scientific">Rhizobium freirei PRF 81</name>
    <dbReference type="NCBI Taxonomy" id="363754"/>
    <lineage>
        <taxon>Bacteria</taxon>
        <taxon>Pseudomonadati</taxon>
        <taxon>Pseudomonadota</taxon>
        <taxon>Alphaproteobacteria</taxon>
        <taxon>Hyphomicrobiales</taxon>
        <taxon>Rhizobiaceae</taxon>
        <taxon>Rhizobium/Agrobacterium group</taxon>
        <taxon>Rhizobium</taxon>
    </lineage>
</organism>
<sequence length="219" mass="23579">MTGQDMRKLDTKTIVVASHNAGKIREIQDLIGPFGFTAKSAADLNFIEPDETGTTFEENATIKALASAHASGLPALSDDSGLVIDALGGDPGVYTANWAETADGTRDFAMAMQKVETALEKAGATSPESRTARFVSVLCLAWPDGHTELFRGEVEGSVVWPPRGTQGFGYDPIFKPEGYETTFGEMNADQKHGWKHGDSHALSHRARAFKVFVETCLEA</sequence>